<accession>A0ABM3GTV1</accession>
<evidence type="ECO:0000259" key="1">
    <source>
        <dbReference type="Pfam" id="PF03732"/>
    </source>
</evidence>
<sequence>MEQEARNPGVTAPGEVRELRQVITQLVQEMRTLSQRNPNPAAPLDIPDLVDENPGAEIIEGVPIPIPGPVDLDPITTVISARLEEQARQRFAELEPEFKNKRDCEAIGDLSRFARIEFPEKFKVPDFAKYAGTGDPRAHLKHYVNKMGPYVNNIPLLTRTFQSSLEGAALRWYLDSNADKIERWEELAKLFVDHYQYNTEMAPTRDALSRTEKKRDETFRAFARRWRALAAEVRPPLEESELLDHFLKALPNEFYHKLVCSWCQNFPQLVAVGERIESGMHSGRIVEGASRRPMAKKEKEMEIAFVQNPPTVERLPAASSGSSTPYYKGYQNSQPGKMKSFTPLPTASSRLLPILLEKRLVAKEVARDPLPNYFGFDPSKSCIYHMGEKGHDVDNRFVLKLKIQNLLDRKILSFKNSEPNIQQNPLPAHPRNVGMVLEDEDPSSRKLRVNISRLYETPVIAGHYGAKDVTIHEK</sequence>
<dbReference type="GeneID" id="125312698"/>
<evidence type="ECO:0000313" key="3">
    <source>
        <dbReference type="RefSeq" id="XP_048127764.1"/>
    </source>
</evidence>
<proteinExistence type="predicted"/>
<dbReference type="PANTHER" id="PTHR33223">
    <property type="entry name" value="CCHC-TYPE DOMAIN-CONTAINING PROTEIN"/>
    <property type="match status" value="1"/>
</dbReference>
<feature type="domain" description="Retrotransposon gag" evidence="1">
    <location>
        <begin position="161"/>
        <end position="250"/>
    </location>
</feature>
<name>A0ABM3GTV1_9MYRT</name>
<dbReference type="Proteomes" id="UP000827889">
    <property type="component" value="Chromosome 10"/>
</dbReference>
<dbReference type="Pfam" id="PF03732">
    <property type="entry name" value="Retrotrans_gag"/>
    <property type="match status" value="1"/>
</dbReference>
<organism evidence="2 3">
    <name type="scientific">Rhodamnia argentea</name>
    <dbReference type="NCBI Taxonomy" id="178133"/>
    <lineage>
        <taxon>Eukaryota</taxon>
        <taxon>Viridiplantae</taxon>
        <taxon>Streptophyta</taxon>
        <taxon>Embryophyta</taxon>
        <taxon>Tracheophyta</taxon>
        <taxon>Spermatophyta</taxon>
        <taxon>Magnoliopsida</taxon>
        <taxon>eudicotyledons</taxon>
        <taxon>Gunneridae</taxon>
        <taxon>Pentapetalae</taxon>
        <taxon>rosids</taxon>
        <taxon>malvids</taxon>
        <taxon>Myrtales</taxon>
        <taxon>Myrtaceae</taxon>
        <taxon>Myrtoideae</taxon>
        <taxon>Myrteae</taxon>
        <taxon>Australasian group</taxon>
        <taxon>Rhodamnia</taxon>
    </lineage>
</organism>
<dbReference type="RefSeq" id="XP_048127764.1">
    <property type="nucleotide sequence ID" value="XM_048271807.1"/>
</dbReference>
<gene>
    <name evidence="3" type="primary">LOC125312698</name>
</gene>
<dbReference type="InterPro" id="IPR005162">
    <property type="entry name" value="Retrotrans_gag_dom"/>
</dbReference>
<dbReference type="PANTHER" id="PTHR33223:SF8">
    <property type="entry name" value="OS04G0172440 PROTEIN"/>
    <property type="match status" value="1"/>
</dbReference>
<protein>
    <submittedName>
        <fullName evidence="3">Uncharacterized protein LOC125312698</fullName>
    </submittedName>
</protein>
<evidence type="ECO:0000313" key="2">
    <source>
        <dbReference type="Proteomes" id="UP000827889"/>
    </source>
</evidence>
<reference evidence="3" key="1">
    <citation type="submission" date="2025-08" db="UniProtKB">
        <authorList>
            <consortium name="RefSeq"/>
        </authorList>
    </citation>
    <scope>IDENTIFICATION</scope>
    <source>
        <tissue evidence="3">Leaf</tissue>
    </source>
</reference>
<keyword evidence="2" id="KW-1185">Reference proteome</keyword>